<dbReference type="EMBL" id="DRNF01000407">
    <property type="protein sequence ID" value="HHJ81258.1"/>
    <property type="molecule type" value="Genomic_DNA"/>
</dbReference>
<reference evidence="2" key="1">
    <citation type="journal article" date="2020" name="mSystems">
        <title>Genome- and Community-Level Interaction Insights into Carbon Utilization and Element Cycling Functions of Hydrothermarchaeota in Hydrothermal Sediment.</title>
        <authorList>
            <person name="Zhou Z."/>
            <person name="Liu Y."/>
            <person name="Xu W."/>
            <person name="Pan J."/>
            <person name="Luo Z.H."/>
            <person name="Li M."/>
        </authorList>
    </citation>
    <scope>NUCLEOTIDE SEQUENCE [LARGE SCALE GENOMIC DNA]</scope>
    <source>
        <strain evidence="2">HyVt-505</strain>
    </source>
</reference>
<gene>
    <name evidence="2" type="ORF">ENJ65_06450</name>
</gene>
<dbReference type="AlphaFoldDB" id="A0A832J9E7"/>
<evidence type="ECO:0000256" key="1">
    <source>
        <dbReference type="SAM" id="Coils"/>
    </source>
</evidence>
<dbReference type="NCBIfam" id="TIGR02449">
    <property type="entry name" value="TIGR02449 family protein"/>
    <property type="match status" value="1"/>
</dbReference>
<dbReference type="Proteomes" id="UP000885832">
    <property type="component" value="Unassembled WGS sequence"/>
</dbReference>
<dbReference type="InterPro" id="IPR012662">
    <property type="entry name" value="CHP02449"/>
</dbReference>
<sequence>MSQEQKRNQEQDLKTLEYRVDELIQLCHHLKGENQALRDQQGNLMSERASLMEKNEMARSRIEAMIMRLKTMESEYGQ</sequence>
<accession>A0A832J9E7</accession>
<name>A0A832J9E7_9GAMM</name>
<protein>
    <submittedName>
        <fullName evidence="2">TIGR02449 family protein</fullName>
    </submittedName>
</protein>
<keyword evidence="1" id="KW-0175">Coiled coil</keyword>
<proteinExistence type="predicted"/>
<organism evidence="2">
    <name type="scientific">Candidatus Tenderia electrophaga</name>
    <dbReference type="NCBI Taxonomy" id="1748243"/>
    <lineage>
        <taxon>Bacteria</taxon>
        <taxon>Pseudomonadati</taxon>
        <taxon>Pseudomonadota</taxon>
        <taxon>Gammaproteobacteria</taxon>
        <taxon>Candidatus Tenderiales</taxon>
        <taxon>Candidatus Tenderiaceae</taxon>
        <taxon>Candidatus Tenderia</taxon>
    </lineage>
</organism>
<feature type="coiled-coil region" evidence="1">
    <location>
        <begin position="6"/>
        <end position="75"/>
    </location>
</feature>
<comment type="caution">
    <text evidence="2">The sequence shown here is derived from an EMBL/GenBank/DDBJ whole genome shotgun (WGS) entry which is preliminary data.</text>
</comment>
<evidence type="ECO:0000313" key="2">
    <source>
        <dbReference type="EMBL" id="HHJ81258.1"/>
    </source>
</evidence>